<keyword evidence="2 5" id="KW-0067">ATP-binding</keyword>
<dbReference type="Pfam" id="PF16326">
    <property type="entry name" value="ABC_tran_CTD"/>
    <property type="match status" value="1"/>
</dbReference>
<dbReference type="Proteomes" id="UP000763641">
    <property type="component" value="Unassembled WGS sequence"/>
</dbReference>
<comment type="caution">
    <text evidence="5">The sequence shown here is derived from an EMBL/GenBank/DDBJ whole genome shotgun (WGS) entry which is preliminary data.</text>
</comment>
<dbReference type="GO" id="GO:0005524">
    <property type="term" value="F:ATP binding"/>
    <property type="evidence" value="ECO:0007669"/>
    <property type="project" value="UniProtKB-KW"/>
</dbReference>
<dbReference type="PANTHER" id="PTHR42855">
    <property type="entry name" value="ABC TRANSPORTER ATP-BINDING SUBUNIT"/>
    <property type="match status" value="1"/>
</dbReference>
<evidence type="ECO:0000313" key="6">
    <source>
        <dbReference type="Proteomes" id="UP000763641"/>
    </source>
</evidence>
<gene>
    <name evidence="5" type="ORF">ILT43_03825</name>
</gene>
<keyword evidence="1" id="KW-0547">Nucleotide-binding</keyword>
<dbReference type="InterPro" id="IPR051309">
    <property type="entry name" value="ABCF_ATPase"/>
</dbReference>
<dbReference type="Gene3D" id="3.40.50.300">
    <property type="entry name" value="P-loop containing nucleotide triphosphate hydrolases"/>
    <property type="match status" value="2"/>
</dbReference>
<dbReference type="CDD" id="cd03221">
    <property type="entry name" value="ABCF_EF-3"/>
    <property type="match status" value="2"/>
</dbReference>
<dbReference type="Pfam" id="PF00005">
    <property type="entry name" value="ABC_tran"/>
    <property type="match status" value="2"/>
</dbReference>
<dbReference type="RefSeq" id="WP_204195018.1">
    <property type="nucleotide sequence ID" value="NZ_JAFEMC010000001.1"/>
</dbReference>
<evidence type="ECO:0000256" key="1">
    <source>
        <dbReference type="ARBA" id="ARBA00022741"/>
    </source>
</evidence>
<feature type="domain" description="ABC transporter" evidence="4">
    <location>
        <begin position="6"/>
        <end position="215"/>
    </location>
</feature>
<reference evidence="5 6" key="1">
    <citation type="submission" date="2020-12" db="EMBL/GenBank/DDBJ databases">
        <title>Sphingomonas sp.</title>
        <authorList>
            <person name="Kim M.K."/>
        </authorList>
    </citation>
    <scope>NUCLEOTIDE SEQUENCE [LARGE SCALE GENOMIC DNA]</scope>
    <source>
        <strain evidence="5 6">BT552</strain>
    </source>
</reference>
<keyword evidence="6" id="KW-1185">Reference proteome</keyword>
<dbReference type="SMART" id="SM00382">
    <property type="entry name" value="AAA"/>
    <property type="match status" value="2"/>
</dbReference>
<dbReference type="InterPro" id="IPR003439">
    <property type="entry name" value="ABC_transporter-like_ATP-bd"/>
</dbReference>
<dbReference type="PROSITE" id="PS50893">
    <property type="entry name" value="ABC_TRANSPORTER_2"/>
    <property type="match status" value="2"/>
</dbReference>
<accession>A0ABS2D3K0</accession>
<protein>
    <submittedName>
        <fullName evidence="5">ATP-binding cassette domain-containing protein</fullName>
    </submittedName>
</protein>
<feature type="domain" description="ABC transporter" evidence="4">
    <location>
        <begin position="282"/>
        <end position="500"/>
    </location>
</feature>
<organism evidence="5 6">
    <name type="scientific">Sphingomonas longa</name>
    <dbReference type="NCBI Taxonomy" id="2778730"/>
    <lineage>
        <taxon>Bacteria</taxon>
        <taxon>Pseudomonadati</taxon>
        <taxon>Pseudomonadota</taxon>
        <taxon>Alphaproteobacteria</taxon>
        <taxon>Sphingomonadales</taxon>
        <taxon>Sphingomonadaceae</taxon>
        <taxon>Sphingomonas</taxon>
    </lineage>
</organism>
<dbReference type="InterPro" id="IPR032524">
    <property type="entry name" value="ABC_tran_C"/>
</dbReference>
<dbReference type="InterPro" id="IPR027417">
    <property type="entry name" value="P-loop_NTPase"/>
</dbReference>
<evidence type="ECO:0000313" key="5">
    <source>
        <dbReference type="EMBL" id="MBM6575486.1"/>
    </source>
</evidence>
<sequence length="591" mass="65214">MAAPILSFEDLGIVQGSGWLFRHLDIHIGQRDRLALIGRNGAGKSTLLRLIAGSIDADEGRRTVVPGTRVVMLEQDPDVSRFATLRDYVSAGDDAPLGHEAEAIADQLGIDLDREAKSASGGERRRAAIVRALALEPDVLLLDEPTNHLDVAAIEWLEQWLGRYTGAFVVISHDRTFLTRLTRQTLWLERGSVRRAEIGFGGFEAWTEQVFAEEQRNAERLDAKLKIEEHWLLRGVTGRRRRNQGRLAKLKEMRATRAAMIGPQGTAALAVGTDDVKTKVVIDVSHVSKSFGDRVIIRDLNLRVTRGDRIGIVGANGAGKSTLLKLLTGEIEPDSGSVKLAKTLDGIVIDQQRSLMAPEKTVRDVLADGGEWIDVLGVRKHVHGYLKEFLFDPSLIDAKVGTLSGGERSRLLLAREFARPSNLLVLDEPTNDLDLETLDLLQEVIGDYDGTVLIVSHDRDFLDRTVTVTLGLDGSGTVDVVAGGYEDWEKRRRPRADAKKPKAAAAPPPPSAPSKKLTYKDQRDYDLLPTRIEELDRQISRDEALLADPDMYTRNHARFAALTAAVDKARAEKDAAEMRWLELAEMVEGLG</sequence>
<feature type="compositionally biased region" description="Basic and acidic residues" evidence="3">
    <location>
        <begin position="490"/>
        <end position="500"/>
    </location>
</feature>
<name>A0ABS2D3K0_9SPHN</name>
<dbReference type="SUPFAM" id="SSF52540">
    <property type="entry name" value="P-loop containing nucleoside triphosphate hydrolases"/>
    <property type="match status" value="2"/>
</dbReference>
<dbReference type="PANTHER" id="PTHR42855:SF1">
    <property type="entry name" value="ABC TRANSPORTER DOMAIN-CONTAINING PROTEIN"/>
    <property type="match status" value="1"/>
</dbReference>
<dbReference type="InterPro" id="IPR003593">
    <property type="entry name" value="AAA+_ATPase"/>
</dbReference>
<evidence type="ECO:0000256" key="3">
    <source>
        <dbReference type="SAM" id="MobiDB-lite"/>
    </source>
</evidence>
<dbReference type="InterPro" id="IPR037118">
    <property type="entry name" value="Val-tRNA_synth_C_sf"/>
</dbReference>
<feature type="region of interest" description="Disordered" evidence="3">
    <location>
        <begin position="490"/>
        <end position="518"/>
    </location>
</feature>
<evidence type="ECO:0000256" key="2">
    <source>
        <dbReference type="ARBA" id="ARBA00022840"/>
    </source>
</evidence>
<dbReference type="Gene3D" id="1.10.287.380">
    <property type="entry name" value="Valyl-tRNA synthetase, C-terminal domain"/>
    <property type="match status" value="1"/>
</dbReference>
<dbReference type="InterPro" id="IPR017871">
    <property type="entry name" value="ABC_transporter-like_CS"/>
</dbReference>
<proteinExistence type="predicted"/>
<dbReference type="PROSITE" id="PS00211">
    <property type="entry name" value="ABC_TRANSPORTER_1"/>
    <property type="match status" value="1"/>
</dbReference>
<evidence type="ECO:0000259" key="4">
    <source>
        <dbReference type="PROSITE" id="PS50893"/>
    </source>
</evidence>
<dbReference type="EMBL" id="JAFEMC010000001">
    <property type="protein sequence ID" value="MBM6575486.1"/>
    <property type="molecule type" value="Genomic_DNA"/>
</dbReference>